<name>A0A2V3INB4_9FLOR</name>
<accession>A0A2V3INB4</accession>
<dbReference type="AlphaFoldDB" id="A0A2V3INB4"/>
<keyword evidence="3" id="KW-1185">Reference proteome</keyword>
<reference evidence="2 3" key="1">
    <citation type="journal article" date="2018" name="Mol. Biol. Evol.">
        <title>Analysis of the draft genome of the red seaweed Gracilariopsis chorda provides insights into genome size evolution in Rhodophyta.</title>
        <authorList>
            <person name="Lee J."/>
            <person name="Yang E.C."/>
            <person name="Graf L."/>
            <person name="Yang J.H."/>
            <person name="Qiu H."/>
            <person name="Zel Zion U."/>
            <person name="Chan C.X."/>
            <person name="Stephens T.G."/>
            <person name="Weber A.P.M."/>
            <person name="Boo G.H."/>
            <person name="Boo S.M."/>
            <person name="Kim K.M."/>
            <person name="Shin Y."/>
            <person name="Jung M."/>
            <person name="Lee S.J."/>
            <person name="Yim H.S."/>
            <person name="Lee J.H."/>
            <person name="Bhattacharya D."/>
            <person name="Yoon H.S."/>
        </authorList>
    </citation>
    <scope>NUCLEOTIDE SEQUENCE [LARGE SCALE GENOMIC DNA]</scope>
    <source>
        <strain evidence="2 3">SKKU-2015</strain>
        <tissue evidence="2">Whole body</tissue>
    </source>
</reference>
<evidence type="ECO:0000256" key="1">
    <source>
        <dbReference type="SAM" id="MobiDB-lite"/>
    </source>
</evidence>
<protein>
    <submittedName>
        <fullName evidence="2">Uncharacterized protein</fullName>
    </submittedName>
</protein>
<dbReference type="Proteomes" id="UP000247409">
    <property type="component" value="Unassembled WGS sequence"/>
</dbReference>
<sequence length="123" mass="13759">MFRAHESTPYLNKMTPNTTESSQRASEGPPATETTQDRTPDFSSGLTVLVLSMPITVTLTRFRESNYTPADDSALARAWLCVPEDPVIGSEHKLLEFFKRVSEMFSILKLLTTKMRSTDSLKG</sequence>
<evidence type="ECO:0000313" key="2">
    <source>
        <dbReference type="EMBL" id="PXF43571.1"/>
    </source>
</evidence>
<evidence type="ECO:0000313" key="3">
    <source>
        <dbReference type="Proteomes" id="UP000247409"/>
    </source>
</evidence>
<organism evidence="2 3">
    <name type="scientific">Gracilariopsis chorda</name>
    <dbReference type="NCBI Taxonomy" id="448386"/>
    <lineage>
        <taxon>Eukaryota</taxon>
        <taxon>Rhodophyta</taxon>
        <taxon>Florideophyceae</taxon>
        <taxon>Rhodymeniophycidae</taxon>
        <taxon>Gracilariales</taxon>
        <taxon>Gracilariaceae</taxon>
        <taxon>Gracilariopsis</taxon>
    </lineage>
</organism>
<comment type="caution">
    <text evidence="2">The sequence shown here is derived from an EMBL/GenBank/DDBJ whole genome shotgun (WGS) entry which is preliminary data.</text>
</comment>
<proteinExistence type="predicted"/>
<feature type="compositionally biased region" description="Polar residues" evidence="1">
    <location>
        <begin position="14"/>
        <end position="25"/>
    </location>
</feature>
<dbReference type="EMBL" id="NBIV01000119">
    <property type="protein sequence ID" value="PXF43571.1"/>
    <property type="molecule type" value="Genomic_DNA"/>
</dbReference>
<feature type="region of interest" description="Disordered" evidence="1">
    <location>
        <begin position="1"/>
        <end position="42"/>
    </location>
</feature>
<dbReference type="OrthoDB" id="2507429at2759"/>
<gene>
    <name evidence="2" type="ORF">BWQ96_06683</name>
</gene>